<gene>
    <name evidence="2" type="ORF">NCI00_09140</name>
</gene>
<evidence type="ECO:0000313" key="3">
    <source>
        <dbReference type="Proteomes" id="UP001204772"/>
    </source>
</evidence>
<organism evidence="2 3">
    <name type="scientific">Runella salmonicolor</name>
    <dbReference type="NCBI Taxonomy" id="2950278"/>
    <lineage>
        <taxon>Bacteria</taxon>
        <taxon>Pseudomonadati</taxon>
        <taxon>Bacteroidota</taxon>
        <taxon>Cytophagia</taxon>
        <taxon>Cytophagales</taxon>
        <taxon>Spirosomataceae</taxon>
        <taxon>Runella</taxon>
    </lineage>
</organism>
<proteinExistence type="predicted"/>
<dbReference type="InterPro" id="IPR043519">
    <property type="entry name" value="NT_sf"/>
</dbReference>
<evidence type="ECO:0000259" key="1">
    <source>
        <dbReference type="Pfam" id="PF01909"/>
    </source>
</evidence>
<dbReference type="SUPFAM" id="SSF81301">
    <property type="entry name" value="Nucleotidyltransferase"/>
    <property type="match status" value="1"/>
</dbReference>
<feature type="domain" description="Polymerase nucleotidyl transferase" evidence="1">
    <location>
        <begin position="8"/>
        <end position="57"/>
    </location>
</feature>
<accession>A0ABT1FLI9</accession>
<reference evidence="2 3" key="1">
    <citation type="submission" date="2022-06" db="EMBL/GenBank/DDBJ databases">
        <title>Runella sp. S5 genome sequencing.</title>
        <authorList>
            <person name="Park S."/>
        </authorList>
    </citation>
    <scope>NUCLEOTIDE SEQUENCE [LARGE SCALE GENOMIC DNA]</scope>
    <source>
        <strain evidence="2 3">S5</strain>
    </source>
</reference>
<dbReference type="PANTHER" id="PTHR33933">
    <property type="entry name" value="NUCLEOTIDYLTRANSFERASE"/>
    <property type="match status" value="1"/>
</dbReference>
<evidence type="ECO:0000313" key="2">
    <source>
        <dbReference type="EMBL" id="MCP1382587.1"/>
    </source>
</evidence>
<dbReference type="EMBL" id="JAMZEL010000002">
    <property type="protein sequence ID" value="MCP1382587.1"/>
    <property type="molecule type" value="Genomic_DNA"/>
</dbReference>
<dbReference type="CDD" id="cd05403">
    <property type="entry name" value="NT_KNTase_like"/>
    <property type="match status" value="1"/>
</dbReference>
<protein>
    <submittedName>
        <fullName evidence="2">Nucleotidyltransferase domain-containing protein</fullName>
    </submittedName>
</protein>
<keyword evidence="3" id="KW-1185">Reference proteome</keyword>
<dbReference type="Proteomes" id="UP001204772">
    <property type="component" value="Unassembled WGS sequence"/>
</dbReference>
<dbReference type="Gene3D" id="3.30.460.10">
    <property type="entry name" value="Beta Polymerase, domain 2"/>
    <property type="match status" value="1"/>
</dbReference>
<dbReference type="InterPro" id="IPR002934">
    <property type="entry name" value="Polymerase_NTP_transf_dom"/>
</dbReference>
<dbReference type="PANTHER" id="PTHR33933:SF1">
    <property type="entry name" value="PROTEIN ADENYLYLTRANSFERASE MNTA-RELATED"/>
    <property type="match status" value="1"/>
</dbReference>
<name>A0ABT1FLI9_9BACT</name>
<sequence length="105" mass="11999">MINRTLLDSLKSQLSQLYGDTLVKLVLFGSHAKNQSNADSDVDILVVLNKTSVEPFKEIDFLTDKTYSWAMENNLMLSFVPMSFEQYKIGRTPLLHFIRNEGVDL</sequence>
<dbReference type="InterPro" id="IPR052548">
    <property type="entry name" value="Type_VII_TA_antitoxin"/>
</dbReference>
<dbReference type="RefSeq" id="WP_253526836.1">
    <property type="nucleotide sequence ID" value="NZ_JAMZEL010000002.1"/>
</dbReference>
<comment type="caution">
    <text evidence="2">The sequence shown here is derived from an EMBL/GenBank/DDBJ whole genome shotgun (WGS) entry which is preliminary data.</text>
</comment>
<dbReference type="Pfam" id="PF01909">
    <property type="entry name" value="NTP_transf_2"/>
    <property type="match status" value="1"/>
</dbReference>